<dbReference type="PROSITE" id="PS51450">
    <property type="entry name" value="LRR"/>
    <property type="match status" value="1"/>
</dbReference>
<evidence type="ECO:0000256" key="2">
    <source>
        <dbReference type="ARBA" id="ARBA00022737"/>
    </source>
</evidence>
<dbReference type="InterPro" id="IPR032675">
    <property type="entry name" value="LRR_dom_sf"/>
</dbReference>
<gene>
    <name evidence="4" type="ORF">L9F63_017659</name>
</gene>
<reference evidence="4" key="1">
    <citation type="journal article" date="2023" name="IScience">
        <title>Live-bearing cockroach genome reveals convergent evolutionary mechanisms linked to viviparity in insects and beyond.</title>
        <authorList>
            <person name="Fouks B."/>
            <person name="Harrison M.C."/>
            <person name="Mikhailova A.A."/>
            <person name="Marchal E."/>
            <person name="English S."/>
            <person name="Carruthers M."/>
            <person name="Jennings E.C."/>
            <person name="Chiamaka E.L."/>
            <person name="Frigard R.A."/>
            <person name="Pippel M."/>
            <person name="Attardo G.M."/>
            <person name="Benoit J.B."/>
            <person name="Bornberg-Bauer E."/>
            <person name="Tobe S.S."/>
        </authorList>
    </citation>
    <scope>NUCLEOTIDE SEQUENCE</scope>
    <source>
        <strain evidence="4">Stay&amp;Tobe</strain>
    </source>
</reference>
<dbReference type="Gene3D" id="3.80.10.10">
    <property type="entry name" value="Ribonuclease Inhibitor"/>
    <property type="match status" value="1"/>
</dbReference>
<dbReference type="GO" id="GO:0005737">
    <property type="term" value="C:cytoplasm"/>
    <property type="evidence" value="ECO:0007669"/>
    <property type="project" value="TreeGrafter"/>
</dbReference>
<sequence length="447" mass="51592">MDNMSNVTPDKENVEEEKDVNGKDLFTNITEINQAENIENLNKQNIGNQDTKVLENFKIESLIENQQTQTSEEQRANYEKLKSYIKWNSIEELYNSKYFCFCGREVDLYYIPTKSFTEALMEKLRISFIGCFLDHLNSPQRKDYETYSAKAELTEVIYNKHEDFNQERNNDVCKDVIGLIKNAVEKRKVINTELVFSCMWNARLVDCMVTNLDSGVKKLKQLEMLSLPANWISDLKGSLLPRNLKFLELFCNLINDFTNLCRGFPSTLCHLGLARNKLTDGSNLHLLATINTTYNLRTLDLGDNDICDLLYVLNSLTSLVNLVGLTLHGNPCSTCSTYRETILKYLPKLKYLDNVEFWSMDREPLNDCKIEDHVEDGALIFKCFRLMGIPQPAAQTVDKQKVEQTYHIEIELPLLDPELRKIGQLEPTDPEFDILSSVIEKEKVNKK</sequence>
<dbReference type="AlphaFoldDB" id="A0AAD8EFX0"/>
<dbReference type="PANTHER" id="PTHR15454">
    <property type="entry name" value="NISCHARIN RELATED"/>
    <property type="match status" value="1"/>
</dbReference>
<feature type="region of interest" description="Disordered" evidence="3">
    <location>
        <begin position="1"/>
        <end position="20"/>
    </location>
</feature>
<evidence type="ECO:0008006" key="6">
    <source>
        <dbReference type="Google" id="ProtNLM"/>
    </source>
</evidence>
<accession>A0AAD8EFX0</accession>
<comment type="caution">
    <text evidence="4">The sequence shown here is derived from an EMBL/GenBank/DDBJ whole genome shotgun (WGS) entry which is preliminary data.</text>
</comment>
<keyword evidence="5" id="KW-1185">Reference proteome</keyword>
<evidence type="ECO:0000313" key="5">
    <source>
        <dbReference type="Proteomes" id="UP001233999"/>
    </source>
</evidence>
<dbReference type="Proteomes" id="UP001233999">
    <property type="component" value="Unassembled WGS sequence"/>
</dbReference>
<evidence type="ECO:0000313" key="4">
    <source>
        <dbReference type="EMBL" id="KAJ9589045.1"/>
    </source>
</evidence>
<organism evidence="4 5">
    <name type="scientific">Diploptera punctata</name>
    <name type="common">Pacific beetle cockroach</name>
    <dbReference type="NCBI Taxonomy" id="6984"/>
    <lineage>
        <taxon>Eukaryota</taxon>
        <taxon>Metazoa</taxon>
        <taxon>Ecdysozoa</taxon>
        <taxon>Arthropoda</taxon>
        <taxon>Hexapoda</taxon>
        <taxon>Insecta</taxon>
        <taxon>Pterygota</taxon>
        <taxon>Neoptera</taxon>
        <taxon>Polyneoptera</taxon>
        <taxon>Dictyoptera</taxon>
        <taxon>Blattodea</taxon>
        <taxon>Blaberoidea</taxon>
        <taxon>Blaberidae</taxon>
        <taxon>Diplopterinae</taxon>
        <taxon>Diploptera</taxon>
    </lineage>
</organism>
<evidence type="ECO:0000256" key="1">
    <source>
        <dbReference type="ARBA" id="ARBA00022614"/>
    </source>
</evidence>
<proteinExistence type="predicted"/>
<keyword evidence="1" id="KW-0433">Leucine-rich repeat</keyword>
<dbReference type="SUPFAM" id="SSF52058">
    <property type="entry name" value="L domain-like"/>
    <property type="match status" value="1"/>
</dbReference>
<dbReference type="PANTHER" id="PTHR15454:SF19">
    <property type="entry name" value="LEUCINE-RICH REPEAT-CONTAINING PROTEIN 51"/>
    <property type="match status" value="1"/>
</dbReference>
<protein>
    <recommendedName>
        <fullName evidence="6">Leucine-rich repeat-containing protein</fullName>
    </recommendedName>
</protein>
<reference evidence="4" key="2">
    <citation type="submission" date="2023-05" db="EMBL/GenBank/DDBJ databases">
        <authorList>
            <person name="Fouks B."/>
        </authorList>
    </citation>
    <scope>NUCLEOTIDE SEQUENCE</scope>
    <source>
        <strain evidence="4">Stay&amp;Tobe</strain>
        <tissue evidence="4">Testes</tissue>
    </source>
</reference>
<feature type="non-terminal residue" evidence="4">
    <location>
        <position position="447"/>
    </location>
</feature>
<dbReference type="InterPro" id="IPR001611">
    <property type="entry name" value="Leu-rich_rpt"/>
</dbReference>
<keyword evidence="2" id="KW-0677">Repeat</keyword>
<name>A0AAD8EFX0_DIPPU</name>
<evidence type="ECO:0000256" key="3">
    <source>
        <dbReference type="SAM" id="MobiDB-lite"/>
    </source>
</evidence>
<dbReference type="EMBL" id="JASPKZ010005285">
    <property type="protein sequence ID" value="KAJ9589045.1"/>
    <property type="molecule type" value="Genomic_DNA"/>
</dbReference>